<dbReference type="Pfam" id="PF00990">
    <property type="entry name" value="GGDEF"/>
    <property type="match status" value="1"/>
</dbReference>
<dbReference type="InterPro" id="IPR043128">
    <property type="entry name" value="Rev_trsase/Diguanyl_cyclase"/>
</dbReference>
<feature type="transmembrane region" description="Helical" evidence="2">
    <location>
        <begin position="70"/>
        <end position="91"/>
    </location>
</feature>
<sequence>MASKNYINVSRRAVYLALITFLCLNLTSVTPFFYVEHPIDVLTESAYFAVLVYIRAAISRSITSTRSITVGVNLILFVALYDVLTEVDWLADWSNRHEVLDNIIEQGGMLVAVASIAFGIDRLIKAKDHEIHRDSLTGLYNRRYLERFSQEQLNLVYIDLNDLKVVNDTQGHDAGDELIIQFSQLLTKATKDDEYAFRVGGDEFILLLQPKRTLLVMDALHTMCAKRDIHFSYGLSELGEGDLSTRAKLADERMYQMKKAHR</sequence>
<dbReference type="GO" id="GO:0043709">
    <property type="term" value="P:cell adhesion involved in single-species biofilm formation"/>
    <property type="evidence" value="ECO:0007669"/>
    <property type="project" value="TreeGrafter"/>
</dbReference>
<dbReference type="Gene3D" id="3.30.70.270">
    <property type="match status" value="1"/>
</dbReference>
<dbReference type="SUPFAM" id="SSF55073">
    <property type="entry name" value="Nucleotide cyclase"/>
    <property type="match status" value="1"/>
</dbReference>
<protein>
    <recommendedName>
        <fullName evidence="1">diguanylate cyclase</fullName>
        <ecNumber evidence="1">2.7.7.65</ecNumber>
    </recommendedName>
</protein>
<reference evidence="4 5" key="2">
    <citation type="journal article" date="2003" name="Infect. Immun.">
        <title>Characterization and pathogenic significance of Vibrio vulnificus antigens preferentially expressed in septicemic patients.</title>
        <authorList>
            <person name="Kim Y.R."/>
            <person name="Lee S.E."/>
            <person name="Kim C.M."/>
            <person name="Kim S.Y."/>
            <person name="Shin E.K."/>
            <person name="Shin D.H."/>
            <person name="Chung S.S."/>
            <person name="Choy H.E."/>
            <person name="Progulske-Fox A."/>
            <person name="Hillman J.D."/>
            <person name="Handfield M."/>
            <person name="Rhee J.H."/>
        </authorList>
    </citation>
    <scope>NUCLEOTIDE SEQUENCE [LARGE SCALE GENOMIC DNA]</scope>
    <source>
        <strain evidence="4 5">CMCP6</strain>
    </source>
</reference>
<evidence type="ECO:0000313" key="4">
    <source>
        <dbReference type="EMBL" id="AAO10477.1"/>
    </source>
</evidence>
<dbReference type="SMART" id="SM00267">
    <property type="entry name" value="GGDEF"/>
    <property type="match status" value="1"/>
</dbReference>
<keyword evidence="2" id="KW-0472">Membrane</keyword>
<evidence type="ECO:0000256" key="2">
    <source>
        <dbReference type="SAM" id="Phobius"/>
    </source>
</evidence>
<evidence type="ECO:0000313" key="5">
    <source>
        <dbReference type="Proteomes" id="UP000002275"/>
    </source>
</evidence>
<organism evidence="4 5">
    <name type="scientific">Vibrio vulnificus (strain CMCP6)</name>
    <dbReference type="NCBI Taxonomy" id="216895"/>
    <lineage>
        <taxon>Bacteria</taxon>
        <taxon>Pseudomonadati</taxon>
        <taxon>Pseudomonadota</taxon>
        <taxon>Gammaproteobacteria</taxon>
        <taxon>Vibrionales</taxon>
        <taxon>Vibrionaceae</taxon>
        <taxon>Vibrio</taxon>
    </lineage>
</organism>
<dbReference type="KEGG" id="vvu:VV1_2089"/>
<feature type="domain" description="GGDEF" evidence="3">
    <location>
        <begin position="151"/>
        <end position="262"/>
    </location>
</feature>
<feature type="transmembrane region" description="Helical" evidence="2">
    <location>
        <begin position="41"/>
        <end position="58"/>
    </location>
</feature>
<dbReference type="CDD" id="cd01949">
    <property type="entry name" value="GGDEF"/>
    <property type="match status" value="1"/>
</dbReference>
<accession>A0A3Q0L526</accession>
<gene>
    <name evidence="4" type="ordered locus">VV1_2089</name>
</gene>
<keyword evidence="2" id="KW-0812">Transmembrane</keyword>
<dbReference type="PANTHER" id="PTHR45138">
    <property type="entry name" value="REGULATORY COMPONENTS OF SENSORY TRANSDUCTION SYSTEM"/>
    <property type="match status" value="1"/>
</dbReference>
<dbReference type="Proteomes" id="UP000002275">
    <property type="component" value="Chromosome I"/>
</dbReference>
<dbReference type="InterPro" id="IPR050469">
    <property type="entry name" value="Diguanylate_Cyclase"/>
</dbReference>
<dbReference type="EMBL" id="AE016795">
    <property type="protein sequence ID" value="AAO10477.1"/>
    <property type="molecule type" value="Genomic_DNA"/>
</dbReference>
<feature type="transmembrane region" description="Helical" evidence="2">
    <location>
        <begin position="12"/>
        <end position="35"/>
    </location>
</feature>
<dbReference type="GO" id="GO:0052621">
    <property type="term" value="F:diguanylate cyclase activity"/>
    <property type="evidence" value="ECO:0007669"/>
    <property type="project" value="UniProtKB-EC"/>
</dbReference>
<dbReference type="PROSITE" id="PS50887">
    <property type="entry name" value="GGDEF"/>
    <property type="match status" value="1"/>
</dbReference>
<evidence type="ECO:0000256" key="1">
    <source>
        <dbReference type="ARBA" id="ARBA00012528"/>
    </source>
</evidence>
<reference evidence="5" key="1">
    <citation type="submission" date="2002-12" db="EMBL/GenBank/DDBJ databases">
        <title>Complete genome sequence of Vibrio vulnificus CMCP6.</title>
        <authorList>
            <person name="Rhee J.H."/>
            <person name="Kim S.Y."/>
            <person name="Chung S.S."/>
            <person name="Kim J.J."/>
            <person name="Moon Y.H."/>
            <person name="Jeong H."/>
            <person name="Choy H.E."/>
        </authorList>
    </citation>
    <scope>NUCLEOTIDE SEQUENCE [LARGE SCALE GENOMIC DNA]</scope>
    <source>
        <strain evidence="5">CMCP6</strain>
    </source>
</reference>
<dbReference type="AlphaFoldDB" id="A0A3Q0L526"/>
<proteinExistence type="predicted"/>
<dbReference type="InterPro" id="IPR029787">
    <property type="entry name" value="Nucleotide_cyclase"/>
</dbReference>
<dbReference type="RefSeq" id="WP_011079975.1">
    <property type="nucleotide sequence ID" value="NC_004459.3"/>
</dbReference>
<dbReference type="GO" id="GO:1902201">
    <property type="term" value="P:negative regulation of bacterial-type flagellum-dependent cell motility"/>
    <property type="evidence" value="ECO:0007669"/>
    <property type="project" value="TreeGrafter"/>
</dbReference>
<dbReference type="InterPro" id="IPR000160">
    <property type="entry name" value="GGDEF_dom"/>
</dbReference>
<dbReference type="EC" id="2.7.7.65" evidence="1"/>
<keyword evidence="2" id="KW-1133">Transmembrane helix</keyword>
<reference evidence="4 5" key="3">
    <citation type="journal article" date="2011" name="Mol. Syst. Biol.">
        <title>Integrative genome-scale metabolic analysis of Vibrio vulnificus for drug targeting and discovery.</title>
        <authorList>
            <person name="Kim H.U."/>
            <person name="Kim S.Y."/>
            <person name="Jeong H."/>
            <person name="Kim T.Y."/>
            <person name="Kim J.J."/>
            <person name="Choy H.E."/>
            <person name="Yi K.Y."/>
            <person name="Rhee J.H."/>
            <person name="Lee S.Y."/>
        </authorList>
    </citation>
    <scope>NUCLEOTIDE SEQUENCE [LARGE SCALE GENOMIC DNA]</scope>
    <source>
        <strain evidence="4 5">CMCP6</strain>
    </source>
</reference>
<dbReference type="GO" id="GO:0005886">
    <property type="term" value="C:plasma membrane"/>
    <property type="evidence" value="ECO:0007669"/>
    <property type="project" value="TreeGrafter"/>
</dbReference>
<evidence type="ECO:0000259" key="3">
    <source>
        <dbReference type="PROSITE" id="PS50887"/>
    </source>
</evidence>
<name>A0A3Q0L526_VIBVU</name>
<feature type="transmembrane region" description="Helical" evidence="2">
    <location>
        <begin position="103"/>
        <end position="124"/>
    </location>
</feature>
<dbReference type="NCBIfam" id="TIGR00254">
    <property type="entry name" value="GGDEF"/>
    <property type="match status" value="1"/>
</dbReference>
<dbReference type="PANTHER" id="PTHR45138:SF6">
    <property type="entry name" value="DIGUANYLATE CYCLASE DGCN"/>
    <property type="match status" value="1"/>
</dbReference>